<dbReference type="Proteomes" id="UP000245712">
    <property type="component" value="Unassembled WGS sequence"/>
</dbReference>
<name>A0ABX5K830_9BURK</name>
<protein>
    <submittedName>
        <fullName evidence="2">LuxR family transcriptional regulator</fullName>
    </submittedName>
</protein>
<keyword evidence="3" id="KW-1185">Reference proteome</keyword>
<reference evidence="2 3" key="1">
    <citation type="submission" date="2018-05" db="EMBL/GenBank/DDBJ databases">
        <title>Genomic Encyclopedia of Type Strains, Phase IV (KMG-V): Genome sequencing to study the core and pangenomes of soil and plant-associated prokaryotes.</title>
        <authorList>
            <person name="Whitman W."/>
        </authorList>
    </citation>
    <scope>NUCLEOTIDE SEQUENCE [LARGE SCALE GENOMIC DNA]</scope>
    <source>
        <strain evidence="2 3">SCZa-39</strain>
    </source>
</reference>
<dbReference type="InterPro" id="IPR000792">
    <property type="entry name" value="Tscrpt_reg_LuxR_C"/>
</dbReference>
<dbReference type="SMART" id="SM00421">
    <property type="entry name" value="HTH_LUXR"/>
    <property type="match status" value="1"/>
</dbReference>
<accession>A0ABX5K830</accession>
<dbReference type="Gene3D" id="1.10.10.10">
    <property type="entry name" value="Winged helix-like DNA-binding domain superfamily/Winged helix DNA-binding domain"/>
    <property type="match status" value="1"/>
</dbReference>
<dbReference type="EMBL" id="QEOB01000036">
    <property type="protein sequence ID" value="PVX70693.1"/>
    <property type="molecule type" value="Genomic_DNA"/>
</dbReference>
<dbReference type="RefSeq" id="WP_116614765.1">
    <property type="nucleotide sequence ID" value="NZ_QEOB01000036.1"/>
</dbReference>
<sequence>MAQREVTTGKPETLDEMIVRFYDAILDPGALLRALTEFDRWIGSRLAHMVGWDARTQSAPVNLMTRAEYMHAGEAYAQYYGKIDPRRAVVLHQPVGRVFQCADYFDNRYVDRSEFYQDLLIPNGMRYILGGCVYREDALDIYLVFNHAVGQASFSTQQVQAVDRLMPHLQKTLKLMLRSESLRAGIVAGEMALASMDQAIVVLNPANEVVFCNHSAEALFKAQRILRVSGRRIESASFWNDTLSGAIGRVRESGKPESLPVGAGAGAQQRYLTVLALPRALGTGSGLTLASADIMIVVTEAERSAAASERQLSQLFGLTAAEARLAHGLAKGLSIEEYANACGVTITTARNQLRAVLAKTGYRRQQDLVRALAVLPAIAGPRVGE</sequence>
<gene>
    <name evidence="2" type="ORF">C7402_13671</name>
</gene>
<evidence type="ECO:0000313" key="2">
    <source>
        <dbReference type="EMBL" id="PVX70693.1"/>
    </source>
</evidence>
<evidence type="ECO:0000313" key="3">
    <source>
        <dbReference type="Proteomes" id="UP000245712"/>
    </source>
</evidence>
<feature type="domain" description="HTH luxR-type" evidence="1">
    <location>
        <begin position="315"/>
        <end position="372"/>
    </location>
</feature>
<evidence type="ECO:0000259" key="1">
    <source>
        <dbReference type="SMART" id="SM00421"/>
    </source>
</evidence>
<dbReference type="InterPro" id="IPR016032">
    <property type="entry name" value="Sig_transdc_resp-reg_C-effctor"/>
</dbReference>
<comment type="caution">
    <text evidence="2">The sequence shown here is derived from an EMBL/GenBank/DDBJ whole genome shotgun (WGS) entry which is preliminary data.</text>
</comment>
<organism evidence="2 3">
    <name type="scientific">Paraburkholderia unamae</name>
    <dbReference type="NCBI Taxonomy" id="219649"/>
    <lineage>
        <taxon>Bacteria</taxon>
        <taxon>Pseudomonadati</taxon>
        <taxon>Pseudomonadota</taxon>
        <taxon>Betaproteobacteria</taxon>
        <taxon>Burkholderiales</taxon>
        <taxon>Burkholderiaceae</taxon>
        <taxon>Paraburkholderia</taxon>
    </lineage>
</organism>
<dbReference type="InterPro" id="IPR036388">
    <property type="entry name" value="WH-like_DNA-bd_sf"/>
</dbReference>
<proteinExistence type="predicted"/>
<dbReference type="SUPFAM" id="SSF46894">
    <property type="entry name" value="C-terminal effector domain of the bipartite response regulators"/>
    <property type="match status" value="1"/>
</dbReference>